<reference evidence="12" key="1">
    <citation type="submission" date="2023-04" db="EMBL/GenBank/DDBJ databases">
        <title>Comparative genomic analysis of Cohnella hashimotonis sp. nov., isolated from the International Space Station.</title>
        <authorList>
            <person name="Venkateswaran K."/>
            <person name="Simpson A."/>
        </authorList>
    </citation>
    <scope>NUCLEOTIDE SEQUENCE</scope>
    <source>
        <strain evidence="12">F6_2S_P_1</strain>
    </source>
</reference>
<keyword evidence="9" id="KW-0902">Two-component regulatory system</keyword>
<evidence type="ECO:0000256" key="1">
    <source>
        <dbReference type="ARBA" id="ARBA00000085"/>
    </source>
</evidence>
<dbReference type="GO" id="GO:0016301">
    <property type="term" value="F:kinase activity"/>
    <property type="evidence" value="ECO:0007669"/>
    <property type="project" value="UniProtKB-KW"/>
</dbReference>
<evidence type="ECO:0000313" key="13">
    <source>
        <dbReference type="Proteomes" id="UP001161691"/>
    </source>
</evidence>
<dbReference type="InterPro" id="IPR003594">
    <property type="entry name" value="HATPase_dom"/>
</dbReference>
<dbReference type="PRINTS" id="PR00344">
    <property type="entry name" value="BCTRLSENSOR"/>
</dbReference>
<dbReference type="PROSITE" id="PS50109">
    <property type="entry name" value="HIS_KIN"/>
    <property type="match status" value="1"/>
</dbReference>
<evidence type="ECO:0000256" key="6">
    <source>
        <dbReference type="ARBA" id="ARBA00022741"/>
    </source>
</evidence>
<evidence type="ECO:0000256" key="9">
    <source>
        <dbReference type="ARBA" id="ARBA00023012"/>
    </source>
</evidence>
<feature type="transmembrane region" description="Helical" evidence="10">
    <location>
        <begin position="276"/>
        <end position="292"/>
    </location>
</feature>
<dbReference type="InterPro" id="IPR036890">
    <property type="entry name" value="HATPase_C_sf"/>
</dbReference>
<dbReference type="Pfam" id="PF02518">
    <property type="entry name" value="HATPase_c"/>
    <property type="match status" value="1"/>
</dbReference>
<dbReference type="Gene3D" id="3.30.565.10">
    <property type="entry name" value="Histidine kinase-like ATPase, C-terminal domain"/>
    <property type="match status" value="1"/>
</dbReference>
<dbReference type="EC" id="2.7.13.3" evidence="3"/>
<dbReference type="InterPro" id="IPR011623">
    <property type="entry name" value="7TMR_DISM_rcpt_extracell_dom1"/>
</dbReference>
<dbReference type="InterPro" id="IPR036097">
    <property type="entry name" value="HisK_dim/P_sf"/>
</dbReference>
<evidence type="ECO:0000256" key="4">
    <source>
        <dbReference type="ARBA" id="ARBA00022553"/>
    </source>
</evidence>
<organism evidence="12 13">
    <name type="scientific">Cohnella hashimotonis</name>
    <dbReference type="NCBI Taxonomy" id="2826895"/>
    <lineage>
        <taxon>Bacteria</taxon>
        <taxon>Bacillati</taxon>
        <taxon>Bacillota</taxon>
        <taxon>Bacilli</taxon>
        <taxon>Bacillales</taxon>
        <taxon>Paenibacillaceae</taxon>
        <taxon>Cohnella</taxon>
    </lineage>
</organism>
<keyword evidence="6" id="KW-0547">Nucleotide-binding</keyword>
<feature type="transmembrane region" description="Helical" evidence="10">
    <location>
        <begin position="361"/>
        <end position="384"/>
    </location>
</feature>
<dbReference type="InterPro" id="IPR004358">
    <property type="entry name" value="Sig_transdc_His_kin-like_C"/>
</dbReference>
<dbReference type="CDD" id="cd00082">
    <property type="entry name" value="HisKA"/>
    <property type="match status" value="1"/>
</dbReference>
<dbReference type="SUPFAM" id="SSF55874">
    <property type="entry name" value="ATPase domain of HSP90 chaperone/DNA topoisomerase II/histidine kinase"/>
    <property type="match status" value="1"/>
</dbReference>
<dbReference type="CDD" id="cd00075">
    <property type="entry name" value="HATPase"/>
    <property type="match status" value="1"/>
</dbReference>
<evidence type="ECO:0000256" key="3">
    <source>
        <dbReference type="ARBA" id="ARBA00012438"/>
    </source>
</evidence>
<keyword evidence="5" id="KW-0808">Transferase</keyword>
<keyword evidence="8" id="KW-0067">ATP-binding</keyword>
<evidence type="ECO:0000256" key="5">
    <source>
        <dbReference type="ARBA" id="ARBA00022679"/>
    </source>
</evidence>
<accession>A0ABT6TFU3</accession>
<comment type="subcellular location">
    <subcellularLocation>
        <location evidence="2">Membrane</location>
    </subcellularLocation>
</comment>
<sequence length="686" mass="75201">MKALKMRRGQGALLVFVFMMALAGLAGGFALGGGETGGKPVAKDGIVDLSGYSFEKSGTVPLAGEWYFARESLRQEAAYDRTVRVPGIWGGLPDGRGGLLPSQGYGTYRLALRNLPADHRMLGIRLPNLSTAYALYVDGALVGSKGVPGVDKASTTPFQLPDTVFFQPTGASVTLELELANFHHRTGGIRSVLVLGTPEQVKGIAFGHEAREFIVLGCLLMIGIYHIGLYALRRKELDNLLFAMLCFCVAGRMSVIGEGLLPRLVPELTWTAAGRLEYSFFVLSALCGFAYFRRTYSKELTRRWTFAACAGACLLLGLTWGVTLLESSSLILLYQAFVIVLSGASLYLLIVALIRGREGAALSLIGVAGFVGTVLSDIFFYNGWWRAPDMVPFGLLFLVIMNAFLISLRFSRTFAKAEKLSAELRSWNGQLEARIEERTEALRAAEQSRRQLVSNISHDLRTPMTLIQGYLEALRDGVISDPGQREAVIGAMLKKAEGLNELIRDLFDLSMLEARQAQMSYELVPLSAWIDRLAENYAMELLTKGIAFVCRTEGPGTESVSLKIDERRMDRVMSNLIYNAIQATPRGGEIRIEARRGARPYEAEIAVLDNGSGITPEELPKLFERLYQNDKSRNGSSGGSGLGLAIVREIVETHGGRIEARIRPEGGSAFIFTLPIAKRMITEELR</sequence>
<evidence type="ECO:0000256" key="8">
    <source>
        <dbReference type="ARBA" id="ARBA00022840"/>
    </source>
</evidence>
<dbReference type="InterPro" id="IPR005467">
    <property type="entry name" value="His_kinase_dom"/>
</dbReference>
<dbReference type="InterPro" id="IPR008979">
    <property type="entry name" value="Galactose-bd-like_sf"/>
</dbReference>
<dbReference type="Gene3D" id="1.10.287.130">
    <property type="match status" value="1"/>
</dbReference>
<protein>
    <recommendedName>
        <fullName evidence="3">histidine kinase</fullName>
        <ecNumber evidence="3">2.7.13.3</ecNumber>
    </recommendedName>
</protein>
<dbReference type="Proteomes" id="UP001161691">
    <property type="component" value="Unassembled WGS sequence"/>
</dbReference>
<feature type="transmembrane region" description="Helical" evidence="10">
    <location>
        <begin position="390"/>
        <end position="410"/>
    </location>
</feature>
<dbReference type="InterPro" id="IPR003661">
    <property type="entry name" value="HisK_dim/P_dom"/>
</dbReference>
<keyword evidence="10" id="KW-0472">Membrane</keyword>
<keyword evidence="13" id="KW-1185">Reference proteome</keyword>
<evidence type="ECO:0000259" key="11">
    <source>
        <dbReference type="PROSITE" id="PS50109"/>
    </source>
</evidence>
<comment type="caution">
    <text evidence="12">The sequence shown here is derived from an EMBL/GenBank/DDBJ whole genome shotgun (WGS) entry which is preliminary data.</text>
</comment>
<dbReference type="PANTHER" id="PTHR45453">
    <property type="entry name" value="PHOSPHATE REGULON SENSOR PROTEIN PHOR"/>
    <property type="match status" value="1"/>
</dbReference>
<dbReference type="EMBL" id="JAGRPV010000001">
    <property type="protein sequence ID" value="MDI4645575.1"/>
    <property type="molecule type" value="Genomic_DNA"/>
</dbReference>
<evidence type="ECO:0000313" key="12">
    <source>
        <dbReference type="EMBL" id="MDI4645575.1"/>
    </source>
</evidence>
<evidence type="ECO:0000256" key="2">
    <source>
        <dbReference type="ARBA" id="ARBA00004370"/>
    </source>
</evidence>
<dbReference type="Pfam" id="PF07695">
    <property type="entry name" value="7TMR-DISM_7TM"/>
    <property type="match status" value="1"/>
</dbReference>
<feature type="transmembrane region" description="Helical" evidence="10">
    <location>
        <begin position="304"/>
        <end position="325"/>
    </location>
</feature>
<keyword evidence="7 12" id="KW-0418">Kinase</keyword>
<dbReference type="SUPFAM" id="SSF49785">
    <property type="entry name" value="Galactose-binding domain-like"/>
    <property type="match status" value="1"/>
</dbReference>
<gene>
    <name evidence="12" type="ORF">KB449_11410</name>
</gene>
<dbReference type="PANTHER" id="PTHR45453:SF1">
    <property type="entry name" value="PHOSPHATE REGULON SENSOR PROTEIN PHOR"/>
    <property type="match status" value="1"/>
</dbReference>
<feature type="transmembrane region" description="Helical" evidence="10">
    <location>
        <begin position="213"/>
        <end position="232"/>
    </location>
</feature>
<feature type="domain" description="Histidine kinase" evidence="11">
    <location>
        <begin position="455"/>
        <end position="678"/>
    </location>
</feature>
<dbReference type="InterPro" id="IPR050351">
    <property type="entry name" value="BphY/WalK/GraS-like"/>
</dbReference>
<feature type="transmembrane region" description="Helical" evidence="10">
    <location>
        <begin position="239"/>
        <end position="256"/>
    </location>
</feature>
<keyword evidence="4" id="KW-0597">Phosphoprotein</keyword>
<dbReference type="Pfam" id="PF00512">
    <property type="entry name" value="HisKA"/>
    <property type="match status" value="1"/>
</dbReference>
<keyword evidence="10" id="KW-1133">Transmembrane helix</keyword>
<keyword evidence="10" id="KW-0812">Transmembrane</keyword>
<evidence type="ECO:0000256" key="7">
    <source>
        <dbReference type="ARBA" id="ARBA00022777"/>
    </source>
</evidence>
<name>A0ABT6TFU3_9BACL</name>
<dbReference type="RefSeq" id="WP_282908487.1">
    <property type="nucleotide sequence ID" value="NZ_JAGRPV010000001.1"/>
</dbReference>
<proteinExistence type="predicted"/>
<comment type="catalytic activity">
    <reaction evidence="1">
        <text>ATP + protein L-histidine = ADP + protein N-phospho-L-histidine.</text>
        <dbReference type="EC" id="2.7.13.3"/>
    </reaction>
</comment>
<dbReference type="SUPFAM" id="SSF47384">
    <property type="entry name" value="Homodimeric domain of signal transducing histidine kinase"/>
    <property type="match status" value="1"/>
</dbReference>
<dbReference type="SMART" id="SM00388">
    <property type="entry name" value="HisKA"/>
    <property type="match status" value="1"/>
</dbReference>
<evidence type="ECO:0000256" key="10">
    <source>
        <dbReference type="SAM" id="Phobius"/>
    </source>
</evidence>
<feature type="transmembrane region" description="Helical" evidence="10">
    <location>
        <begin position="331"/>
        <end position="354"/>
    </location>
</feature>
<dbReference type="SMART" id="SM00387">
    <property type="entry name" value="HATPase_c"/>
    <property type="match status" value="1"/>
</dbReference>